<feature type="domain" description="DUF6531" evidence="3">
    <location>
        <begin position="403"/>
        <end position="475"/>
    </location>
</feature>
<feature type="region of interest" description="Disordered" evidence="2">
    <location>
        <begin position="1421"/>
        <end position="1441"/>
    </location>
</feature>
<evidence type="ECO:0000313" key="6">
    <source>
        <dbReference type="Proteomes" id="UP000033500"/>
    </source>
</evidence>
<protein>
    <submittedName>
        <fullName evidence="5">Type IV secretion protein Rhs</fullName>
    </submittedName>
</protein>
<evidence type="ECO:0000313" key="5">
    <source>
        <dbReference type="EMBL" id="KJZ47117.1"/>
    </source>
</evidence>
<dbReference type="PANTHER" id="PTHR32305">
    <property type="match status" value="1"/>
</dbReference>
<feature type="domain" description="Teneurin-like YD-shell" evidence="4">
    <location>
        <begin position="863"/>
        <end position="1006"/>
    </location>
</feature>
<dbReference type="PATRIC" id="fig|294.131.peg.4806"/>
<dbReference type="InterPro" id="IPR006530">
    <property type="entry name" value="YD"/>
</dbReference>
<feature type="compositionally biased region" description="Basic and acidic residues" evidence="2">
    <location>
        <begin position="370"/>
        <end position="380"/>
    </location>
</feature>
<name>A0A0F4TUQ7_PSEFL</name>
<evidence type="ECO:0000256" key="2">
    <source>
        <dbReference type="SAM" id="MobiDB-lite"/>
    </source>
</evidence>
<dbReference type="Pfam" id="PF25023">
    <property type="entry name" value="TEN_YD-shell"/>
    <property type="match status" value="3"/>
</dbReference>
<dbReference type="InterPro" id="IPR045351">
    <property type="entry name" value="DUF6531"/>
</dbReference>
<dbReference type="RefSeq" id="WP_046045659.1">
    <property type="nucleotide sequence ID" value="NZ_LACD01000004.1"/>
</dbReference>
<dbReference type="PANTHER" id="PTHR32305:SF15">
    <property type="entry name" value="PROTEIN RHSA-RELATED"/>
    <property type="match status" value="1"/>
</dbReference>
<evidence type="ECO:0000256" key="1">
    <source>
        <dbReference type="ARBA" id="ARBA00022737"/>
    </source>
</evidence>
<dbReference type="NCBIfam" id="TIGR03696">
    <property type="entry name" value="Rhs_assc_core"/>
    <property type="match status" value="1"/>
</dbReference>
<organism evidence="5 6">
    <name type="scientific">Pseudomonas fluorescens</name>
    <dbReference type="NCBI Taxonomy" id="294"/>
    <lineage>
        <taxon>Bacteria</taxon>
        <taxon>Pseudomonadati</taxon>
        <taxon>Pseudomonadota</taxon>
        <taxon>Gammaproteobacteria</taxon>
        <taxon>Pseudomonadales</taxon>
        <taxon>Pseudomonadaceae</taxon>
        <taxon>Pseudomonas</taxon>
    </lineage>
</organism>
<gene>
    <name evidence="5" type="ORF">VC34_05835</name>
</gene>
<dbReference type="InterPro" id="IPR050708">
    <property type="entry name" value="T6SS_VgrG/RHS"/>
</dbReference>
<dbReference type="InterPro" id="IPR022385">
    <property type="entry name" value="Rhs_assc_core"/>
</dbReference>
<feature type="compositionally biased region" description="Polar residues" evidence="2">
    <location>
        <begin position="385"/>
        <end position="398"/>
    </location>
</feature>
<feature type="domain" description="Teneurin-like YD-shell" evidence="4">
    <location>
        <begin position="1089"/>
        <end position="1387"/>
    </location>
</feature>
<keyword evidence="1" id="KW-0677">Repeat</keyword>
<reference evidence="5 6" key="1">
    <citation type="submission" date="2015-03" db="EMBL/GenBank/DDBJ databases">
        <title>Comparative genomics of Pseudomonas insights into diversity of traits involved in vanlence and defense.</title>
        <authorList>
            <person name="Qin Y."/>
        </authorList>
    </citation>
    <scope>NUCLEOTIDE SEQUENCE [LARGE SCALE GENOMIC DNA]</scope>
    <source>
        <strain evidence="5 6">C3</strain>
    </source>
</reference>
<evidence type="ECO:0000259" key="4">
    <source>
        <dbReference type="Pfam" id="PF25023"/>
    </source>
</evidence>
<dbReference type="EMBL" id="LACD01000004">
    <property type="protein sequence ID" value="KJZ47117.1"/>
    <property type="molecule type" value="Genomic_DNA"/>
</dbReference>
<dbReference type="SUPFAM" id="SSF69304">
    <property type="entry name" value="Tricorn protease N-terminal domain"/>
    <property type="match status" value="1"/>
</dbReference>
<dbReference type="Pfam" id="PF20148">
    <property type="entry name" value="DUF6531"/>
    <property type="match status" value="1"/>
</dbReference>
<dbReference type="NCBIfam" id="TIGR01643">
    <property type="entry name" value="YD_repeat_2x"/>
    <property type="match status" value="7"/>
</dbReference>
<sequence>MDQIVLIEQELDSFPNTLSLYREQLKHWLSRAADKASHATDMPSLMGMERIIRFGNASTTVSSGDDDFLSTVVQCPKGGMLEIESKFESVYDVPVGNIQVDVIAIDGGKTTSVTLDENGKGTFKGDEGKFYRIHVQSEVTPQQVDDLFSSYDGLTQELEGWLRKEWEGFKPQWSQSTFAAAGNGMLTGSWAAVMGVWDGLNLVFEILKNPGAHLERLGSSAQQLIDLAEQSPAAMEKAMLLASDEAALCLLFRAATLWFSALPSSEIAGTTAEAASHAIVSVLIDILIASALALTGVGMPAAVAYLKLRGIKYGKVLAGLATRFVEAVFNILNTFMKYVDQYKSVAARGVAAGLKKGRMQLRWDAKRNTTLKQNEHHDNVPDQAKNPNGDSADSVDKTATNKCPVSMVTGEELLTLTDGSLDGILPFDFTRLYRTSAAEIDIGLGFGWSHSLAHRLEIDGENVIWLDHESRRTTFPLPNSERPAIHNSLSRAAIYLGAEPEELILVQAGDDTRFYHFHNGRLTAISDGYDNRLRITRDRQDRIKRLDNGAGRALRLRYDRSHLVAVDYQVFVPAQTLDEAWHTELTLVSYSYDERDQLIEATNAAGESERYDYDDQHVILQRQLTGGASFFWEWERSGKAGRCIRHWASFSQMDARYVWDDEGSVTVQNIDGSEEIYVHDDRARLVRKVELDGGEHLKAYDDQGRLLAEQDPLGAVTEYRYDEVGRLIALIPPEDEPTAYEYRNGFLHARYRGKAVWKYQRNAQGDVTEATDPDGHVSHYHYDEKGQLLSIRYPDTSRHVFVWNALGQLVEETLPDGGVRRFAYDALGRQITRQDEHGAISQYQWDAVGRLIQTTLPTGASRAFSYNAYGKITAERDELGRIIRYEYVDDLHLVSRRINADGTQLKYRYDNAQLLLTEIENESGEKYLLDYTPNGLIRQETGFDGQRTAYAYDLNGQLLEKTEFGEDGSRLVTAYERDSAGRLLVKTLPDGIKVEYRYDSLGRLIGVDDGHDHPLEFEYDQQDRLITEHQGWGTLRYGYDTCGQLNRLRLPDNSKLDYHHAKGGALTAIDLNGARLTTHQFAFGREQQRQQGQLLSEYAYDDQGRLKAHAVSQQHQTLYRRDYAYSANGNLDSIADTRHGQRNYQYDPLNRLTRVRHTRDDPPESFAHDPAGNLLMQDRPGAATVKGNRLLMQGDRHYDYDAFGNLIRERRGTAQKLVTEYRYDCQHRLVGVTTPDGRSANYRYDAFGRRISKTVDGNTTEFFWQGDHLIAESSREHYRSYVYEPGSFRPLAMLDGKGPRKACPFYYQLDHLGTPQELTDYSGEIVWSAKYNAYGKVTRLAFGGGEQLEQPLRFQGQYFDVESGLHYNRHRYYDPEVGRYLTPDLIKLAGGLNQYQYTPNPTGWVDPLGLSGNCPPPNKPGCKAPDDTTGAKVDEGEPALPKLTGNQRRARIDELAEAVVHRRLKEMEDSIDEAHFLQKHGAQTTLQSQLQRVQEGRNPGTGEIERYERGRRRGEPVIPSAATHFLSHRDQWNAIQRAQLIFKQSGLNASRRPIEMGKKVGEGFKRDGLQYGEQTRAVVILDEMGRPKTAFTDFD</sequence>
<evidence type="ECO:0000259" key="3">
    <source>
        <dbReference type="Pfam" id="PF20148"/>
    </source>
</evidence>
<feature type="region of interest" description="Disordered" evidence="2">
    <location>
        <begin position="370"/>
        <end position="398"/>
    </location>
</feature>
<dbReference type="InterPro" id="IPR056823">
    <property type="entry name" value="TEN-like_YD-shell"/>
</dbReference>
<comment type="caution">
    <text evidence="5">The sequence shown here is derived from an EMBL/GenBank/DDBJ whole genome shotgun (WGS) entry which is preliminary data.</text>
</comment>
<accession>A0A0F4TUQ7</accession>
<proteinExistence type="predicted"/>
<dbReference type="Proteomes" id="UP000033500">
    <property type="component" value="Unassembled WGS sequence"/>
</dbReference>
<feature type="domain" description="Teneurin-like YD-shell" evidence="4">
    <location>
        <begin position="717"/>
        <end position="843"/>
    </location>
</feature>
<dbReference type="Gene3D" id="2.180.10.10">
    <property type="entry name" value="RHS repeat-associated core"/>
    <property type="match status" value="4"/>
</dbReference>